<dbReference type="SUPFAM" id="SSF46938">
    <property type="entry name" value="CRAL/TRIO N-terminal domain"/>
    <property type="match status" value="1"/>
</dbReference>
<name>A0A175YDV4_DAUCS</name>
<dbReference type="GO" id="GO:0000139">
    <property type="term" value="C:Golgi membrane"/>
    <property type="evidence" value="ECO:0007669"/>
    <property type="project" value="UniProtKB-SubCell"/>
</dbReference>
<dbReference type="SMART" id="SM00516">
    <property type="entry name" value="SEC14"/>
    <property type="match status" value="1"/>
</dbReference>
<comment type="subcellular location">
    <subcellularLocation>
        <location evidence="1">Cell membrane</location>
        <topology evidence="1">Peripheral membrane protein</topology>
    </subcellularLocation>
    <subcellularLocation>
        <location evidence="2">Golgi apparatus membrane</location>
        <topology evidence="2">Peripheral membrane protein</topology>
    </subcellularLocation>
</comment>
<dbReference type="InterPro" id="IPR036865">
    <property type="entry name" value="CRAL-TRIO_dom_sf"/>
</dbReference>
<gene>
    <name evidence="9" type="ORF">DCAR_028971</name>
</gene>
<comment type="similarity">
    <text evidence="5">Belongs to the SFH family.</text>
</comment>
<dbReference type="PANTHER" id="PTHR45657:SF29">
    <property type="entry name" value="PHOSPHATIDYLINOSITOL_PHOSPHATIDYLCHOLINE TRANSFER PROTEIN SFH12"/>
    <property type="match status" value="1"/>
</dbReference>
<feature type="region of interest" description="Disordered" evidence="7">
    <location>
        <begin position="334"/>
        <end position="417"/>
    </location>
</feature>
<dbReference type="PANTHER" id="PTHR45657">
    <property type="entry name" value="CRAL-TRIO DOMAIN-CONTAINING PROTEIN YKL091C-RELATED"/>
    <property type="match status" value="1"/>
</dbReference>
<dbReference type="GO" id="GO:0015031">
    <property type="term" value="P:protein transport"/>
    <property type="evidence" value="ECO:0007669"/>
    <property type="project" value="UniProtKB-KW"/>
</dbReference>
<proteinExistence type="inferred from homology"/>
<dbReference type="SMART" id="SM01100">
    <property type="entry name" value="CRAL_TRIO_N"/>
    <property type="match status" value="1"/>
</dbReference>
<organism evidence="9">
    <name type="scientific">Daucus carota subsp. sativus</name>
    <name type="common">Carrot</name>
    <dbReference type="NCBI Taxonomy" id="79200"/>
    <lineage>
        <taxon>Eukaryota</taxon>
        <taxon>Viridiplantae</taxon>
        <taxon>Streptophyta</taxon>
        <taxon>Embryophyta</taxon>
        <taxon>Tracheophyta</taxon>
        <taxon>Spermatophyta</taxon>
        <taxon>Magnoliopsida</taxon>
        <taxon>eudicotyledons</taxon>
        <taxon>Gunneridae</taxon>
        <taxon>Pentapetalae</taxon>
        <taxon>asterids</taxon>
        <taxon>campanulids</taxon>
        <taxon>Apiales</taxon>
        <taxon>Apiaceae</taxon>
        <taxon>Apioideae</taxon>
        <taxon>Scandiceae</taxon>
        <taxon>Daucinae</taxon>
        <taxon>Daucus</taxon>
        <taxon>Daucus sect. Daucus</taxon>
    </lineage>
</organism>
<dbReference type="InterPro" id="IPR036273">
    <property type="entry name" value="CRAL/TRIO_N_dom_sf"/>
</dbReference>
<feature type="coiled-coil region" evidence="6">
    <location>
        <begin position="531"/>
        <end position="565"/>
    </location>
</feature>
<reference evidence="9" key="1">
    <citation type="journal article" date="2016" name="Nat. Genet.">
        <title>A high-quality carrot genome assembly provides new insights into carotenoid accumulation and asterid genome evolution.</title>
        <authorList>
            <person name="Iorizzo M."/>
            <person name="Ellison S."/>
            <person name="Senalik D."/>
            <person name="Zeng P."/>
            <person name="Satapoomin P."/>
            <person name="Huang J."/>
            <person name="Bowman M."/>
            <person name="Iovene M."/>
            <person name="Sanseverino W."/>
            <person name="Cavagnaro P."/>
            <person name="Yildiz M."/>
            <person name="Macko-Podgorni A."/>
            <person name="Moranska E."/>
            <person name="Grzebelus E."/>
            <person name="Grzebelus D."/>
            <person name="Ashrafi H."/>
            <person name="Zheng Z."/>
            <person name="Cheng S."/>
            <person name="Spooner D."/>
            <person name="Van Deynze A."/>
            <person name="Simon P."/>
        </authorList>
    </citation>
    <scope>NUCLEOTIDE SEQUENCE [LARGE SCALE GENOMIC DNA]</scope>
    <source>
        <tissue evidence="9">Leaf</tissue>
    </source>
</reference>
<dbReference type="InterPro" id="IPR011074">
    <property type="entry name" value="CRAL/TRIO_N_dom"/>
</dbReference>
<feature type="compositionally biased region" description="Basic and acidic residues" evidence="7">
    <location>
        <begin position="10"/>
        <end position="35"/>
    </location>
</feature>
<evidence type="ECO:0000256" key="1">
    <source>
        <dbReference type="ARBA" id="ARBA00004202"/>
    </source>
</evidence>
<keyword evidence="6" id="KW-0175">Coiled coil</keyword>
<feature type="domain" description="CRAL-TRIO" evidence="8">
    <location>
        <begin position="137"/>
        <end position="307"/>
    </location>
</feature>
<dbReference type="Gramene" id="KZM81358">
    <property type="protein sequence ID" value="KZM81358"/>
    <property type="gene ID" value="DCAR_028971"/>
</dbReference>
<dbReference type="SUPFAM" id="SSF52087">
    <property type="entry name" value="CRAL/TRIO domain"/>
    <property type="match status" value="1"/>
</dbReference>
<sequence>MSGPEQNPQGEEKEKDNESTEGDRKARLASLKEKAMSASTKFRGSFAKRGRRNSRVAAIAIVDEHDPEEVKEVDAFRQALILEELLPTKHDDYHTMLRFLRARKFDLEKTKLMWTDMLQWRKDFGTDTITEDFEFKEKDEVIQHYPQGHHGVDKDGRPVYIELLGKVDAAKIMQATTLDRYLQYHVQEFERTFIDKFPACTISARRHIDQSTSILDVQGVGLKSLNKPARELIQRIQAVDGNNYPETLCRMFIINAGSGFRLLWNTIKTFLDPKTTSKIHASLYHVIKYVLICQLPEILGGTCTCADKGGCMNSDKGPWQDPEIMKLVRSGAHKCNPKSAMPAIDEKSAEDDQTAGRKSVSFSVEKTSSIVSRDQSEQPPTSPPQNSQLSKIEEESAESKQARLNKRRSSLRDLKNNMSMADKKGDSWQKVRANDKLAMQQPDKTSNQIFTGMMTFVMGIVTMVRMTRNMPQNYSGAGSGSMKLQTRLMLEHQPTSNRLASMSATDETIVKRVNELEEKVTAISSKPAKVAPETQNLLDAAMSRIDKLEQEVTETKKALEDSHAQQEEFLAYLEKKKKKKKFFAF</sequence>
<dbReference type="Gene3D" id="3.40.525.10">
    <property type="entry name" value="CRAL-TRIO lipid binding domain"/>
    <property type="match status" value="1"/>
</dbReference>
<protein>
    <recommendedName>
        <fullName evidence="8">CRAL-TRIO domain-containing protein</fullName>
    </recommendedName>
</protein>
<evidence type="ECO:0000256" key="6">
    <source>
        <dbReference type="SAM" id="Coils"/>
    </source>
</evidence>
<evidence type="ECO:0000256" key="7">
    <source>
        <dbReference type="SAM" id="MobiDB-lite"/>
    </source>
</evidence>
<keyword evidence="3" id="KW-0813">Transport</keyword>
<keyword evidence="3" id="KW-0653">Protein transport</keyword>
<evidence type="ECO:0000256" key="2">
    <source>
        <dbReference type="ARBA" id="ARBA00004395"/>
    </source>
</evidence>
<dbReference type="CDD" id="cd00170">
    <property type="entry name" value="SEC14"/>
    <property type="match status" value="1"/>
</dbReference>
<keyword evidence="4" id="KW-0333">Golgi apparatus</keyword>
<accession>A0A175YDV4</accession>
<dbReference type="Pfam" id="PF00650">
    <property type="entry name" value="CRAL_TRIO"/>
    <property type="match status" value="1"/>
</dbReference>
<feature type="compositionally biased region" description="Polar residues" evidence="7">
    <location>
        <begin position="360"/>
        <end position="390"/>
    </location>
</feature>
<dbReference type="OMA" id="CYEESTK"/>
<evidence type="ECO:0000313" key="9">
    <source>
        <dbReference type="EMBL" id="KZM81358.1"/>
    </source>
</evidence>
<dbReference type="PROSITE" id="PS50191">
    <property type="entry name" value="CRAL_TRIO"/>
    <property type="match status" value="1"/>
</dbReference>
<dbReference type="GO" id="GO:0005886">
    <property type="term" value="C:plasma membrane"/>
    <property type="evidence" value="ECO:0007669"/>
    <property type="project" value="UniProtKB-SubCell"/>
</dbReference>
<dbReference type="EMBL" id="LNRQ01000009">
    <property type="protein sequence ID" value="KZM81358.1"/>
    <property type="molecule type" value="Genomic_DNA"/>
</dbReference>
<evidence type="ECO:0000256" key="5">
    <source>
        <dbReference type="ARBA" id="ARBA00038020"/>
    </source>
</evidence>
<dbReference type="Gene3D" id="1.10.8.20">
    <property type="entry name" value="N-terminal domain of phosphatidylinositol transfer protein sec14p"/>
    <property type="match status" value="1"/>
</dbReference>
<dbReference type="InterPro" id="IPR051026">
    <property type="entry name" value="PI/PC_transfer"/>
</dbReference>
<dbReference type="Pfam" id="PF03765">
    <property type="entry name" value="CRAL_TRIO_N"/>
    <property type="match status" value="1"/>
</dbReference>
<evidence type="ECO:0000256" key="3">
    <source>
        <dbReference type="ARBA" id="ARBA00022927"/>
    </source>
</evidence>
<dbReference type="AlphaFoldDB" id="A0A175YDV4"/>
<evidence type="ECO:0000256" key="4">
    <source>
        <dbReference type="ARBA" id="ARBA00023034"/>
    </source>
</evidence>
<feature type="compositionally biased region" description="Basic and acidic residues" evidence="7">
    <location>
        <begin position="391"/>
        <end position="401"/>
    </location>
</feature>
<evidence type="ECO:0000259" key="8">
    <source>
        <dbReference type="PROSITE" id="PS50191"/>
    </source>
</evidence>
<dbReference type="InterPro" id="IPR001251">
    <property type="entry name" value="CRAL-TRIO_dom"/>
</dbReference>
<comment type="caution">
    <text evidence="9">The sequence shown here is derived from an EMBL/GenBank/DDBJ whole genome shotgun (WGS) entry which is preliminary data.</text>
</comment>
<feature type="region of interest" description="Disordered" evidence="7">
    <location>
        <begin position="1"/>
        <end position="36"/>
    </location>
</feature>